<gene>
    <name evidence="3" type="ORF">DRP44_06325</name>
</gene>
<comment type="caution">
    <text evidence="3">The sequence shown here is derived from an EMBL/GenBank/DDBJ whole genome shotgun (WGS) entry which is preliminary data.</text>
</comment>
<keyword evidence="1" id="KW-0472">Membrane</keyword>
<name>A0A660S808_UNCT6</name>
<evidence type="ECO:0000256" key="1">
    <source>
        <dbReference type="SAM" id="Phobius"/>
    </source>
</evidence>
<organism evidence="3 4">
    <name type="scientific">candidate division TA06 bacterium</name>
    <dbReference type="NCBI Taxonomy" id="2250710"/>
    <lineage>
        <taxon>Bacteria</taxon>
        <taxon>Bacteria division TA06</taxon>
    </lineage>
</organism>
<keyword evidence="1" id="KW-0812">Transmembrane</keyword>
<dbReference type="InterPro" id="IPR046642">
    <property type="entry name" value="DUF6754"/>
</dbReference>
<dbReference type="AlphaFoldDB" id="A0A660S808"/>
<feature type="transmembrane region" description="Helical" evidence="1">
    <location>
        <begin position="24"/>
        <end position="43"/>
    </location>
</feature>
<proteinExistence type="predicted"/>
<protein>
    <recommendedName>
        <fullName evidence="2">DUF6754 domain-containing protein</fullName>
    </recommendedName>
</protein>
<feature type="domain" description="DUF6754" evidence="2">
    <location>
        <begin position="1"/>
        <end position="41"/>
    </location>
</feature>
<evidence type="ECO:0000313" key="3">
    <source>
        <dbReference type="EMBL" id="RKX65435.1"/>
    </source>
</evidence>
<evidence type="ECO:0000259" key="2">
    <source>
        <dbReference type="Pfam" id="PF20539"/>
    </source>
</evidence>
<feature type="non-terminal residue" evidence="3">
    <location>
        <position position="1"/>
    </location>
</feature>
<dbReference type="EMBL" id="QNBC01000090">
    <property type="protein sequence ID" value="RKX65435.1"/>
    <property type="molecule type" value="Genomic_DNA"/>
</dbReference>
<keyword evidence="1" id="KW-1133">Transmembrane helix</keyword>
<sequence length="62" mass="6742">AASAYLSKDPDMVGTIKGEDAGKLIILLFILIMVILGSIGYIFNIAPIIKLFNVVKDWFTLG</sequence>
<dbReference type="Proteomes" id="UP000282321">
    <property type="component" value="Unassembled WGS sequence"/>
</dbReference>
<dbReference type="Pfam" id="PF20539">
    <property type="entry name" value="DUF6754"/>
    <property type="match status" value="1"/>
</dbReference>
<reference evidence="3 4" key="1">
    <citation type="submission" date="2018-06" db="EMBL/GenBank/DDBJ databases">
        <title>Extensive metabolic versatility and redundancy in microbially diverse, dynamic hydrothermal sediments.</title>
        <authorList>
            <person name="Dombrowski N."/>
            <person name="Teske A."/>
            <person name="Baker B.J."/>
        </authorList>
    </citation>
    <scope>NUCLEOTIDE SEQUENCE [LARGE SCALE GENOMIC DNA]</scope>
    <source>
        <strain evidence="3">B35_G9</strain>
    </source>
</reference>
<evidence type="ECO:0000313" key="4">
    <source>
        <dbReference type="Proteomes" id="UP000282321"/>
    </source>
</evidence>
<accession>A0A660S808</accession>